<protein>
    <submittedName>
        <fullName evidence="1">Uncharacterized protein</fullName>
    </submittedName>
</protein>
<sequence length="54" mass="6091">MDFKLIDEDVVVEGDGYEGKISSLQPELQDLQERCFDMSLKYADAEAELANSSF</sequence>
<reference evidence="1" key="1">
    <citation type="journal article" date="2023" name="Mol. Ecol. Resour.">
        <title>Chromosome-level genome assembly of a triploid poplar Populus alba 'Berolinensis'.</title>
        <authorList>
            <person name="Chen S."/>
            <person name="Yu Y."/>
            <person name="Wang X."/>
            <person name="Wang S."/>
            <person name="Zhang T."/>
            <person name="Zhou Y."/>
            <person name="He R."/>
            <person name="Meng N."/>
            <person name="Wang Y."/>
            <person name="Liu W."/>
            <person name="Liu Z."/>
            <person name="Liu J."/>
            <person name="Guo Q."/>
            <person name="Huang H."/>
            <person name="Sederoff R.R."/>
            <person name="Wang G."/>
            <person name="Qu G."/>
            <person name="Chen S."/>
        </authorList>
    </citation>
    <scope>NUCLEOTIDE SEQUENCE</scope>
    <source>
        <strain evidence="1">SC-2020</strain>
    </source>
</reference>
<accession>A0AAD6Q921</accession>
<keyword evidence="2" id="KW-1185">Reference proteome</keyword>
<comment type="caution">
    <text evidence="1">The sequence shown here is derived from an EMBL/GenBank/DDBJ whole genome shotgun (WGS) entry which is preliminary data.</text>
</comment>
<evidence type="ECO:0000313" key="2">
    <source>
        <dbReference type="Proteomes" id="UP001164929"/>
    </source>
</evidence>
<dbReference type="EMBL" id="JAQIZT010000010">
    <property type="protein sequence ID" value="KAJ6983467.1"/>
    <property type="molecule type" value="Genomic_DNA"/>
</dbReference>
<dbReference type="AlphaFoldDB" id="A0AAD6Q921"/>
<name>A0AAD6Q921_9ROSI</name>
<organism evidence="1 2">
    <name type="scientific">Populus alba x Populus x berolinensis</name>
    <dbReference type="NCBI Taxonomy" id="444605"/>
    <lineage>
        <taxon>Eukaryota</taxon>
        <taxon>Viridiplantae</taxon>
        <taxon>Streptophyta</taxon>
        <taxon>Embryophyta</taxon>
        <taxon>Tracheophyta</taxon>
        <taxon>Spermatophyta</taxon>
        <taxon>Magnoliopsida</taxon>
        <taxon>eudicotyledons</taxon>
        <taxon>Gunneridae</taxon>
        <taxon>Pentapetalae</taxon>
        <taxon>rosids</taxon>
        <taxon>fabids</taxon>
        <taxon>Malpighiales</taxon>
        <taxon>Salicaceae</taxon>
        <taxon>Saliceae</taxon>
        <taxon>Populus</taxon>
    </lineage>
</organism>
<gene>
    <name evidence="1" type="ORF">NC653_026314</name>
</gene>
<proteinExistence type="predicted"/>
<evidence type="ECO:0000313" key="1">
    <source>
        <dbReference type="EMBL" id="KAJ6983467.1"/>
    </source>
</evidence>
<dbReference type="Proteomes" id="UP001164929">
    <property type="component" value="Chromosome 10"/>
</dbReference>